<dbReference type="Gene3D" id="3.40.630.30">
    <property type="match status" value="1"/>
</dbReference>
<dbReference type="PROSITE" id="PS51186">
    <property type="entry name" value="GNAT"/>
    <property type="match status" value="1"/>
</dbReference>
<keyword evidence="2" id="KW-0808">Transferase</keyword>
<evidence type="ECO:0000259" key="1">
    <source>
        <dbReference type="PROSITE" id="PS51186"/>
    </source>
</evidence>
<evidence type="ECO:0000313" key="3">
    <source>
        <dbReference type="Proteomes" id="UP000182589"/>
    </source>
</evidence>
<dbReference type="STRING" id="89784.SAMN04489725_10282"/>
<dbReference type="GO" id="GO:0016747">
    <property type="term" value="F:acyltransferase activity, transferring groups other than amino-acyl groups"/>
    <property type="evidence" value="ECO:0007669"/>
    <property type="project" value="InterPro"/>
</dbReference>
<dbReference type="Pfam" id="PF13302">
    <property type="entry name" value="Acetyltransf_3"/>
    <property type="match status" value="1"/>
</dbReference>
<dbReference type="Proteomes" id="UP000182589">
    <property type="component" value="Unassembled WGS sequence"/>
</dbReference>
<dbReference type="RefSeq" id="WP_074691403.1">
    <property type="nucleotide sequence ID" value="NZ_FNOJ01000002.1"/>
</dbReference>
<evidence type="ECO:0000313" key="2">
    <source>
        <dbReference type="EMBL" id="SDW11723.1"/>
    </source>
</evidence>
<proteinExistence type="predicted"/>
<dbReference type="AlphaFoldDB" id="A0A1H2QX28"/>
<dbReference type="EMBL" id="FNOJ01000002">
    <property type="protein sequence ID" value="SDW11723.1"/>
    <property type="molecule type" value="Genomic_DNA"/>
</dbReference>
<feature type="domain" description="N-acetyltransferase" evidence="1">
    <location>
        <begin position="7"/>
        <end position="181"/>
    </location>
</feature>
<dbReference type="InterPro" id="IPR016181">
    <property type="entry name" value="Acyl_CoA_acyltransferase"/>
</dbReference>
<gene>
    <name evidence="2" type="ORF">SAMN04489725_10282</name>
</gene>
<keyword evidence="3" id="KW-1185">Reference proteome</keyword>
<sequence>MPNQPDSPETSFRVDDWESLWHLYNAYSTESNWPLDLRSQKAFAQMIEAWSLSAWLRDGQVEIAIAQPSARPIGFASLTTAFGEHPDLGRAMEIGTYLAPAARGSGLNQKLKLRALHAAKEIYGADWLVASIPLANERARRAYAKLPIAFFAYQGERPSPWYPYWRRRQFAAGTPVMLYITPLHD</sequence>
<organism evidence="2 3">
    <name type="scientific">Alicyclobacillus hesperidum</name>
    <dbReference type="NCBI Taxonomy" id="89784"/>
    <lineage>
        <taxon>Bacteria</taxon>
        <taxon>Bacillati</taxon>
        <taxon>Bacillota</taxon>
        <taxon>Bacilli</taxon>
        <taxon>Bacillales</taxon>
        <taxon>Alicyclobacillaceae</taxon>
        <taxon>Alicyclobacillus</taxon>
    </lineage>
</organism>
<accession>A0A1H2QX28</accession>
<dbReference type="InterPro" id="IPR000182">
    <property type="entry name" value="GNAT_dom"/>
</dbReference>
<dbReference type="SUPFAM" id="SSF55729">
    <property type="entry name" value="Acyl-CoA N-acyltransferases (Nat)"/>
    <property type="match status" value="1"/>
</dbReference>
<reference evidence="3" key="1">
    <citation type="submission" date="2016-10" db="EMBL/GenBank/DDBJ databases">
        <authorList>
            <person name="Varghese N."/>
        </authorList>
    </citation>
    <scope>NUCLEOTIDE SEQUENCE [LARGE SCALE GENOMIC DNA]</scope>
    <source>
        <strain evidence="3">DSM 12489</strain>
    </source>
</reference>
<protein>
    <submittedName>
        <fullName evidence="2">Protein N-acetyltransferase, RimJ/RimL family</fullName>
    </submittedName>
</protein>
<name>A0A1H2QX28_9BACL</name>